<dbReference type="PANTHER" id="PTHR31775">
    <property type="entry name" value="OS02G0117200 PROTEIN"/>
    <property type="match status" value="1"/>
</dbReference>
<evidence type="ECO:0000313" key="5">
    <source>
        <dbReference type="EMBL" id="KAG6497687.1"/>
    </source>
</evidence>
<organism evidence="5 6">
    <name type="scientific">Zingiber officinale</name>
    <name type="common">Ginger</name>
    <name type="synonym">Amomum zingiber</name>
    <dbReference type="NCBI Taxonomy" id="94328"/>
    <lineage>
        <taxon>Eukaryota</taxon>
        <taxon>Viridiplantae</taxon>
        <taxon>Streptophyta</taxon>
        <taxon>Embryophyta</taxon>
        <taxon>Tracheophyta</taxon>
        <taxon>Spermatophyta</taxon>
        <taxon>Magnoliopsida</taxon>
        <taxon>Liliopsida</taxon>
        <taxon>Zingiberales</taxon>
        <taxon>Zingiberaceae</taxon>
        <taxon>Zingiber</taxon>
    </lineage>
</organism>
<evidence type="ECO:0008006" key="7">
    <source>
        <dbReference type="Google" id="ProtNLM"/>
    </source>
</evidence>
<accession>A0A8J5GDA6</accession>
<protein>
    <recommendedName>
        <fullName evidence="7">Remorin</fullName>
    </recommendedName>
</protein>
<comment type="similarity">
    <text evidence="1">Belongs to the remorin family.</text>
</comment>
<feature type="domain" description="Remorin N-terminal" evidence="4">
    <location>
        <begin position="2"/>
        <end position="36"/>
    </location>
</feature>
<dbReference type="Pfam" id="PF03763">
    <property type="entry name" value="Remorin_C"/>
    <property type="match status" value="1"/>
</dbReference>
<evidence type="ECO:0000256" key="1">
    <source>
        <dbReference type="ARBA" id="ARBA00005711"/>
    </source>
</evidence>
<dbReference type="Proteomes" id="UP000734854">
    <property type="component" value="Unassembled WGS sequence"/>
</dbReference>
<dbReference type="InterPro" id="IPR005518">
    <property type="entry name" value="Remorin_N"/>
</dbReference>
<dbReference type="InterPro" id="IPR005516">
    <property type="entry name" value="Remorin_C"/>
</dbReference>
<keyword evidence="6" id="KW-1185">Reference proteome</keyword>
<evidence type="ECO:0000259" key="3">
    <source>
        <dbReference type="Pfam" id="PF03763"/>
    </source>
</evidence>
<evidence type="ECO:0000259" key="4">
    <source>
        <dbReference type="Pfam" id="PF03766"/>
    </source>
</evidence>
<name>A0A8J5GDA6_ZINOF</name>
<feature type="domain" description="Remorin C-terminal" evidence="3">
    <location>
        <begin position="40"/>
        <end position="168"/>
    </location>
</feature>
<sequence length="175" mass="19556">MPDYSKALSIVEQAEDEPKEEGSGGSIERDAVLSRLATEKKLSLIKAWEDNEKTKTENKALKKLSAIAAWENSRKAAVEAELKRKEVCYSFTVVASYQVMLNLSKLHVQEDLGKQKAEFTEKVKNKIVLLHKTAEEKRAIVAARHGEEMLRAEELATNHRATGLVPNKFLGCFGT</sequence>
<gene>
    <name evidence="5" type="ORF">ZIOFF_045591</name>
</gene>
<dbReference type="Pfam" id="PF03766">
    <property type="entry name" value="Remorin_N"/>
    <property type="match status" value="1"/>
</dbReference>
<evidence type="ECO:0000256" key="2">
    <source>
        <dbReference type="SAM" id="MobiDB-lite"/>
    </source>
</evidence>
<comment type="caution">
    <text evidence="5">The sequence shown here is derived from an EMBL/GenBank/DDBJ whole genome shotgun (WGS) entry which is preliminary data.</text>
</comment>
<dbReference type="AlphaFoldDB" id="A0A8J5GDA6"/>
<proteinExistence type="inferred from homology"/>
<dbReference type="EMBL" id="JACMSC010000012">
    <property type="protein sequence ID" value="KAG6497687.1"/>
    <property type="molecule type" value="Genomic_DNA"/>
</dbReference>
<reference evidence="5 6" key="1">
    <citation type="submission" date="2020-08" db="EMBL/GenBank/DDBJ databases">
        <title>Plant Genome Project.</title>
        <authorList>
            <person name="Zhang R.-G."/>
        </authorList>
    </citation>
    <scope>NUCLEOTIDE SEQUENCE [LARGE SCALE GENOMIC DNA]</scope>
    <source>
        <tissue evidence="5">Rhizome</tissue>
    </source>
</reference>
<evidence type="ECO:0000313" key="6">
    <source>
        <dbReference type="Proteomes" id="UP000734854"/>
    </source>
</evidence>
<feature type="region of interest" description="Disordered" evidence="2">
    <location>
        <begin position="1"/>
        <end position="29"/>
    </location>
</feature>
<dbReference type="PANTHER" id="PTHR31775:SF5">
    <property type="entry name" value="REMORIN 1.4"/>
    <property type="match status" value="1"/>
</dbReference>